<evidence type="ECO:0000256" key="17">
    <source>
        <dbReference type="ARBA" id="ARBA00022741"/>
    </source>
</evidence>
<evidence type="ECO:0000256" key="37">
    <source>
        <dbReference type="ARBA" id="ARBA00081276"/>
    </source>
</evidence>
<dbReference type="GO" id="GO:0030030">
    <property type="term" value="P:cell projection organization"/>
    <property type="evidence" value="ECO:0007669"/>
    <property type="project" value="UniProtKB-KW"/>
</dbReference>
<dbReference type="PROSITE" id="PS50011">
    <property type="entry name" value="PROTEIN_KINASE_DOM"/>
    <property type="match status" value="1"/>
</dbReference>
<evidence type="ECO:0000256" key="14">
    <source>
        <dbReference type="ARBA" id="ARBA00022679"/>
    </source>
</evidence>
<dbReference type="Gene3D" id="1.10.510.10">
    <property type="entry name" value="Transferase(Phosphotransferase) domain 1"/>
    <property type="match status" value="1"/>
</dbReference>
<keyword evidence="27" id="KW-0804">Transcription</keyword>
<dbReference type="AlphaFoldDB" id="A0A7J8A9I9"/>
<keyword evidence="14" id="KW-0808">Transferase</keyword>
<dbReference type="InterPro" id="IPR000719">
    <property type="entry name" value="Prot_kinase_dom"/>
</dbReference>
<keyword evidence="46" id="KW-1185">Reference proteome</keyword>
<keyword evidence="28" id="KW-0206">Cytoskeleton</keyword>
<protein>
    <recommendedName>
        <fullName evidence="34">Serine/threonine-protein kinase N2</fullName>
        <ecNumber evidence="9">2.7.11.13</ecNumber>
    </recommendedName>
    <alternativeName>
        <fullName evidence="37">PKN gamma</fullName>
    </alternativeName>
    <alternativeName>
        <fullName evidence="35">Protein kinase C-like 2</fullName>
    </alternativeName>
    <alternativeName>
        <fullName evidence="36">Protein-kinase C-related kinase 2</fullName>
    </alternativeName>
</protein>
<evidence type="ECO:0000256" key="20">
    <source>
        <dbReference type="ARBA" id="ARBA00022840"/>
    </source>
</evidence>
<dbReference type="GO" id="GO:0006915">
    <property type="term" value="P:apoptotic process"/>
    <property type="evidence" value="ECO:0007669"/>
    <property type="project" value="UniProtKB-KW"/>
</dbReference>
<dbReference type="SUPFAM" id="SSF56112">
    <property type="entry name" value="Protein kinase-like (PK-like)"/>
    <property type="match status" value="1"/>
</dbReference>
<dbReference type="InterPro" id="IPR000961">
    <property type="entry name" value="AGC-kinase_C"/>
</dbReference>
<keyword evidence="17 39" id="KW-0547">Nucleotide-binding</keyword>
<evidence type="ECO:0000256" key="33">
    <source>
        <dbReference type="ARBA" id="ARBA00047470"/>
    </source>
</evidence>
<dbReference type="FunFam" id="1.10.510.10:FF:000038">
    <property type="entry name" value="serine/threonine-protein kinase N2 isoform X1"/>
    <property type="match status" value="1"/>
</dbReference>
<keyword evidence="13" id="KW-0132">Cell division</keyword>
<keyword evidence="16" id="KW-0677">Repeat</keyword>
<keyword evidence="30" id="KW-0966">Cell projection</keyword>
<evidence type="ECO:0000256" key="3">
    <source>
        <dbReference type="ARBA" id="ARBA00004245"/>
    </source>
</evidence>
<dbReference type="InterPro" id="IPR000008">
    <property type="entry name" value="C2_dom"/>
</dbReference>
<evidence type="ECO:0000256" key="39">
    <source>
        <dbReference type="PROSITE-ProRule" id="PRU10141"/>
    </source>
</evidence>
<dbReference type="Pfam" id="PF02185">
    <property type="entry name" value="HR1"/>
    <property type="match status" value="3"/>
</dbReference>
<dbReference type="GO" id="GO:0005524">
    <property type="term" value="F:ATP binding"/>
    <property type="evidence" value="ECO:0007669"/>
    <property type="project" value="UniProtKB-UniRule"/>
</dbReference>
<evidence type="ECO:0000256" key="12">
    <source>
        <dbReference type="ARBA" id="ARBA00022553"/>
    </source>
</evidence>
<feature type="domain" description="C2" evidence="41">
    <location>
        <begin position="352"/>
        <end position="472"/>
    </location>
</feature>
<dbReference type="GO" id="GO:0004697">
    <property type="term" value="F:diacylglycerol-dependent serine/threonine kinase activity"/>
    <property type="evidence" value="ECO:0007669"/>
    <property type="project" value="UniProtKB-EC"/>
</dbReference>
<evidence type="ECO:0000256" key="25">
    <source>
        <dbReference type="ARBA" id="ARBA00023054"/>
    </source>
</evidence>
<evidence type="ECO:0000256" key="34">
    <source>
        <dbReference type="ARBA" id="ARBA00072339"/>
    </source>
</evidence>
<evidence type="ECO:0000259" key="43">
    <source>
        <dbReference type="PROSITE" id="PS51285"/>
    </source>
</evidence>
<evidence type="ECO:0000256" key="1">
    <source>
        <dbReference type="ARBA" id="ARBA00004123"/>
    </source>
</evidence>
<dbReference type="PROSITE" id="PS00108">
    <property type="entry name" value="PROTEIN_KINASE_ST"/>
    <property type="match status" value="1"/>
</dbReference>
<evidence type="ECO:0000256" key="7">
    <source>
        <dbReference type="ARBA" id="ARBA00004626"/>
    </source>
</evidence>
<evidence type="ECO:0000256" key="29">
    <source>
        <dbReference type="ARBA" id="ARBA00023242"/>
    </source>
</evidence>
<dbReference type="EMBL" id="JACAGB010000002">
    <property type="protein sequence ID" value="KAF6383247.1"/>
    <property type="molecule type" value="Genomic_DNA"/>
</dbReference>
<dbReference type="InterPro" id="IPR035892">
    <property type="entry name" value="C2_domain_sf"/>
</dbReference>
<name>A0A7J8A9I9_PIPKU</name>
<comment type="catalytic activity">
    <reaction evidence="32">
        <text>L-threonyl-[protein] + ATP = O-phospho-L-threonyl-[protein] + ADP + H(+)</text>
        <dbReference type="Rhea" id="RHEA:46608"/>
        <dbReference type="Rhea" id="RHEA-COMP:11060"/>
        <dbReference type="Rhea" id="RHEA-COMP:11605"/>
        <dbReference type="ChEBI" id="CHEBI:15378"/>
        <dbReference type="ChEBI" id="CHEBI:30013"/>
        <dbReference type="ChEBI" id="CHEBI:30616"/>
        <dbReference type="ChEBI" id="CHEBI:61977"/>
        <dbReference type="ChEBI" id="CHEBI:456216"/>
        <dbReference type="EC" id="2.7.11.13"/>
    </reaction>
</comment>
<dbReference type="PANTHER" id="PTHR24351">
    <property type="entry name" value="RIBOSOMAL PROTEIN S6 KINASE"/>
    <property type="match status" value="1"/>
</dbReference>
<evidence type="ECO:0000256" key="9">
    <source>
        <dbReference type="ARBA" id="ARBA00012429"/>
    </source>
</evidence>
<keyword evidence="11" id="KW-0723">Serine/threonine-protein kinase</keyword>
<dbReference type="SMART" id="SM00133">
    <property type="entry name" value="S_TK_X"/>
    <property type="match status" value="1"/>
</dbReference>
<keyword evidence="18 45" id="KW-0418">Kinase</keyword>
<dbReference type="GO" id="GO:0031267">
    <property type="term" value="F:small GTPase binding"/>
    <property type="evidence" value="ECO:0007669"/>
    <property type="project" value="InterPro"/>
</dbReference>
<dbReference type="PROSITE" id="PS51860">
    <property type="entry name" value="REM_1"/>
    <property type="match status" value="3"/>
</dbReference>
<keyword evidence="22" id="KW-0965">Cell junction</keyword>
<keyword evidence="23" id="KW-0007">Acetylation</keyword>
<feature type="domain" description="Protein kinase" evidence="42">
    <location>
        <begin position="656"/>
        <end position="915"/>
    </location>
</feature>
<dbReference type="GO" id="GO:0030027">
    <property type="term" value="C:lamellipodium"/>
    <property type="evidence" value="ECO:0007669"/>
    <property type="project" value="UniProtKB-SubCell"/>
</dbReference>
<feature type="domain" description="REM-1" evidence="44">
    <location>
        <begin position="204"/>
        <end position="284"/>
    </location>
</feature>
<evidence type="ECO:0000256" key="11">
    <source>
        <dbReference type="ARBA" id="ARBA00022527"/>
    </source>
</evidence>
<dbReference type="InterPro" id="IPR011009">
    <property type="entry name" value="Kinase-like_dom_sf"/>
</dbReference>
<evidence type="ECO:0000256" key="31">
    <source>
        <dbReference type="ARBA" id="ARBA00023306"/>
    </source>
</evidence>
<gene>
    <name evidence="45" type="ORF">mPipKuh1_013604</name>
</gene>
<dbReference type="GO" id="GO:0005856">
    <property type="term" value="C:cytoskeleton"/>
    <property type="evidence" value="ECO:0007669"/>
    <property type="project" value="UniProtKB-SubCell"/>
</dbReference>
<dbReference type="Gene3D" id="3.30.200.20">
    <property type="entry name" value="Phosphorylase Kinase, domain 1"/>
    <property type="match status" value="1"/>
</dbReference>
<feature type="domain" description="REM-1" evidence="44">
    <location>
        <begin position="33"/>
        <end position="109"/>
    </location>
</feature>
<dbReference type="InterPro" id="IPR037784">
    <property type="entry name" value="C2_PKN"/>
</dbReference>
<dbReference type="EC" id="2.7.11.13" evidence="9"/>
<feature type="compositionally biased region" description="Low complexity" evidence="40">
    <location>
        <begin position="363"/>
        <end position="380"/>
    </location>
</feature>
<evidence type="ECO:0000256" key="40">
    <source>
        <dbReference type="SAM" id="MobiDB-lite"/>
    </source>
</evidence>
<keyword evidence="21" id="KW-0130">Cell adhesion</keyword>
<sequence>MASNPERGEILLTELQGDSRSLPFSENVSAVQKLDFSDTMVQQKLDDIKDRIKREIRKELKIKEGAENLRKVTTDKKSLAYVDNILKKSNKKLEELHHKLQELNAHIVVSDPEDVTDCPRTPDTPSSDPRCSTSNNRLMALKKQLDIELKVKQGAENMIQMYSNGSSKDRKLHGTAQQLLQDSKTKIEVIRMQILQAVQTNELAFDNAKPVISPLELRMEELRHHFRIEFAVAEGAKNVMKLLGSGKVTDRKALSEAQARFNESSQKLDLLKYSLEQRLNELPKNHPKSSIIIEELSLVASPTLSPRQSMISTQNQYSTLSKPAALTGTLEVRLMGCQDILENVPGRSKATSVALPGWSPSETRSSFMSRTSKSKSGSSRNLLKADDLSNDVCAVLKLDNTVVGQTSWKPISNQSWDQKFTLELDRSRELEISVYWRDWRSLCAVKFLRLEDFLDNQRHGMCLYLEPQGTLFAEVTFFNPVIERRPKLQRQKKIFSKQQGKTFLRAPQMNINIATWGRLVRRAIPTVNHSGTFSPQTPGPATVPVVDVRIPELAPPASDSTVTKLDFDLEPEPPPAPPRDSSLGEMDESAELRDLDAPEQDSEAVFDIENERNNIRPKSQSEFEADIPQSSLEYSGVRELDDRRSQQMLQFNLQDFRCCAVLGRGHFGKVLLAEYKHTNEMFAIKALKKGDIVARDEVDSLMCEKRIFETVNSVRHPFLVNLFACFQTKEHVCFVMEYAAGGDLMMHIHTDVFSEPRAVFYAACVVLGLQYLHEHKIVYRDLKLDNLLLDTEGFVKIADFGLCKEGMGYGDRTSTFCGTPEFLAPEVLTETSYTRAVDWWGLGVLIYEMLVGESPFPGDDEEEVFDSIVNDEVRYPRFLSTEAISIMRRLLRRNPERRLGAGEKDAEDVKKHPFFRLIDWSALMDKKVKPPFVPTIRGREDVSNFDDEFTSEVPILTPPREPRILSEEEQEMFRDFDYIADWC</sequence>
<keyword evidence="20 39" id="KW-0067">ATP-binding</keyword>
<evidence type="ECO:0000313" key="45">
    <source>
        <dbReference type="EMBL" id="KAF6383247.1"/>
    </source>
</evidence>
<evidence type="ECO:0000259" key="44">
    <source>
        <dbReference type="PROSITE" id="PS51860"/>
    </source>
</evidence>
<dbReference type="GO" id="GO:0007155">
    <property type="term" value="P:cell adhesion"/>
    <property type="evidence" value="ECO:0007669"/>
    <property type="project" value="UniProtKB-KW"/>
</dbReference>
<dbReference type="InterPro" id="IPR017892">
    <property type="entry name" value="Pkinase_C"/>
</dbReference>
<dbReference type="InterPro" id="IPR017441">
    <property type="entry name" value="Protein_kinase_ATP_BS"/>
</dbReference>
<keyword evidence="25 38" id="KW-0175">Coiled coil</keyword>
<keyword evidence="24" id="KW-0805">Transcription regulation</keyword>
<dbReference type="GO" id="GO:0051301">
    <property type="term" value="P:cell division"/>
    <property type="evidence" value="ECO:0007669"/>
    <property type="project" value="UniProtKB-KW"/>
</dbReference>
<dbReference type="FunFam" id="1.10.287.160:FF:000003">
    <property type="entry name" value="Putative serine/threonine-protein kinase N2"/>
    <property type="match status" value="1"/>
</dbReference>
<feature type="region of interest" description="Disordered" evidence="40">
    <location>
        <begin position="113"/>
        <end position="132"/>
    </location>
</feature>
<feature type="region of interest" description="Disordered" evidence="40">
    <location>
        <begin position="605"/>
        <end position="624"/>
    </location>
</feature>
<keyword evidence="31" id="KW-0131">Cell cycle</keyword>
<dbReference type="InterPro" id="IPR008271">
    <property type="entry name" value="Ser/Thr_kinase_AS"/>
</dbReference>
<evidence type="ECO:0000256" key="38">
    <source>
        <dbReference type="PROSITE-ProRule" id="PRU01207"/>
    </source>
</evidence>
<evidence type="ECO:0000256" key="4">
    <source>
        <dbReference type="ARBA" id="ARBA00004282"/>
    </source>
</evidence>
<evidence type="ECO:0000256" key="5">
    <source>
        <dbReference type="ARBA" id="ARBA00004370"/>
    </source>
</evidence>
<evidence type="ECO:0000256" key="23">
    <source>
        <dbReference type="ARBA" id="ARBA00022990"/>
    </source>
</evidence>
<dbReference type="CDD" id="cd11622">
    <property type="entry name" value="HR1_PKN_1"/>
    <property type="match status" value="1"/>
</dbReference>
<dbReference type="CDD" id="cd08687">
    <property type="entry name" value="C2_PKN-like"/>
    <property type="match status" value="1"/>
</dbReference>
<evidence type="ECO:0000256" key="8">
    <source>
        <dbReference type="ARBA" id="ARBA00005490"/>
    </source>
</evidence>
<reference evidence="45 46" key="1">
    <citation type="journal article" date="2020" name="Nature">
        <title>Six reference-quality genomes reveal evolution of bat adaptations.</title>
        <authorList>
            <person name="Jebb D."/>
            <person name="Huang Z."/>
            <person name="Pippel M."/>
            <person name="Hughes G.M."/>
            <person name="Lavrichenko K."/>
            <person name="Devanna P."/>
            <person name="Winkler S."/>
            <person name="Jermiin L.S."/>
            <person name="Skirmuntt E.C."/>
            <person name="Katzourakis A."/>
            <person name="Burkitt-Gray L."/>
            <person name="Ray D.A."/>
            <person name="Sullivan K.A.M."/>
            <person name="Roscito J.G."/>
            <person name="Kirilenko B.M."/>
            <person name="Davalos L.M."/>
            <person name="Corthals A.P."/>
            <person name="Power M.L."/>
            <person name="Jones G."/>
            <person name="Ransome R.D."/>
            <person name="Dechmann D.K.N."/>
            <person name="Locatelli A.G."/>
            <person name="Puechmaille S.J."/>
            <person name="Fedrigo O."/>
            <person name="Jarvis E.D."/>
            <person name="Hiller M."/>
            <person name="Vernes S.C."/>
            <person name="Myers E.W."/>
            <person name="Teeling E.C."/>
        </authorList>
    </citation>
    <scope>NUCLEOTIDE SEQUENCE [LARGE SCALE GENOMIC DNA]</scope>
    <source>
        <strain evidence="45">MPipKuh1</strain>
        <tissue evidence="45">Flight muscle</tissue>
    </source>
</reference>
<dbReference type="FunFam" id="3.30.200.20:FF:000478">
    <property type="entry name" value="Serine/threonine-protein kinase N2"/>
    <property type="match status" value="1"/>
</dbReference>
<evidence type="ECO:0000256" key="27">
    <source>
        <dbReference type="ARBA" id="ARBA00023163"/>
    </source>
</evidence>
<organism evidence="45 46">
    <name type="scientific">Pipistrellus kuhlii</name>
    <name type="common">Kuhl's pipistrelle</name>
    <dbReference type="NCBI Taxonomy" id="59472"/>
    <lineage>
        <taxon>Eukaryota</taxon>
        <taxon>Metazoa</taxon>
        <taxon>Chordata</taxon>
        <taxon>Craniata</taxon>
        <taxon>Vertebrata</taxon>
        <taxon>Euteleostomi</taxon>
        <taxon>Mammalia</taxon>
        <taxon>Eutheria</taxon>
        <taxon>Laurasiatheria</taxon>
        <taxon>Chiroptera</taxon>
        <taxon>Yangochiroptera</taxon>
        <taxon>Vespertilionidae</taxon>
        <taxon>Pipistrellus</taxon>
    </lineage>
</organism>
<feature type="domain" description="REM-1" evidence="44">
    <location>
        <begin position="121"/>
        <end position="203"/>
    </location>
</feature>
<evidence type="ECO:0000256" key="16">
    <source>
        <dbReference type="ARBA" id="ARBA00022737"/>
    </source>
</evidence>
<evidence type="ECO:0000256" key="10">
    <source>
        <dbReference type="ARBA" id="ARBA00022490"/>
    </source>
</evidence>
<evidence type="ECO:0000256" key="22">
    <source>
        <dbReference type="ARBA" id="ARBA00022949"/>
    </source>
</evidence>
<comment type="catalytic activity">
    <reaction evidence="33">
        <text>L-seryl-[protein] + ATP = O-phospho-L-seryl-[protein] + ADP + H(+)</text>
        <dbReference type="Rhea" id="RHEA:17989"/>
        <dbReference type="Rhea" id="RHEA-COMP:9863"/>
        <dbReference type="Rhea" id="RHEA-COMP:11604"/>
        <dbReference type="ChEBI" id="CHEBI:15378"/>
        <dbReference type="ChEBI" id="CHEBI:29999"/>
        <dbReference type="ChEBI" id="CHEBI:30616"/>
        <dbReference type="ChEBI" id="CHEBI:83421"/>
        <dbReference type="ChEBI" id="CHEBI:456216"/>
        <dbReference type="EC" id="2.7.11.13"/>
    </reaction>
</comment>
<feature type="region of interest" description="Disordered" evidence="40">
    <location>
        <begin position="554"/>
        <end position="600"/>
    </location>
</feature>
<dbReference type="InterPro" id="IPR011072">
    <property type="entry name" value="HR1_rho-bd"/>
</dbReference>
<evidence type="ECO:0000256" key="6">
    <source>
        <dbReference type="ARBA" id="ARBA00004510"/>
    </source>
</evidence>
<evidence type="ECO:0000256" key="30">
    <source>
        <dbReference type="ARBA" id="ARBA00023273"/>
    </source>
</evidence>
<dbReference type="GO" id="GO:0032154">
    <property type="term" value="C:cleavage furrow"/>
    <property type="evidence" value="ECO:0007669"/>
    <property type="project" value="UniProtKB-SubCell"/>
</dbReference>
<dbReference type="SMART" id="SM00220">
    <property type="entry name" value="S_TKc"/>
    <property type="match status" value="1"/>
</dbReference>
<dbReference type="SUPFAM" id="SSF49562">
    <property type="entry name" value="C2 domain (Calcium/lipid-binding domain, CaLB)"/>
    <property type="match status" value="1"/>
</dbReference>
<dbReference type="FunFam" id="1.10.287.160:FF:000001">
    <property type="entry name" value="Putative serine/threonine-protein kinase N2"/>
    <property type="match status" value="1"/>
</dbReference>
<keyword evidence="12" id="KW-0597">Phosphoprotein</keyword>
<comment type="caution">
    <text evidence="45">The sequence shown here is derived from an EMBL/GenBank/DDBJ whole genome shotgun (WGS) entry which is preliminary data.</text>
</comment>
<dbReference type="PROSITE" id="PS00107">
    <property type="entry name" value="PROTEIN_KINASE_ATP"/>
    <property type="match status" value="1"/>
</dbReference>
<evidence type="ECO:0000256" key="18">
    <source>
        <dbReference type="ARBA" id="ARBA00022777"/>
    </source>
</evidence>
<dbReference type="CDD" id="cd11631">
    <property type="entry name" value="HR1_PKN2_2"/>
    <property type="match status" value="1"/>
</dbReference>
<keyword evidence="10" id="KW-0963">Cytoplasm</keyword>
<feature type="compositionally biased region" description="Polar residues" evidence="40">
    <location>
        <begin position="123"/>
        <end position="132"/>
    </location>
</feature>
<dbReference type="GO" id="GO:0007165">
    <property type="term" value="P:signal transduction"/>
    <property type="evidence" value="ECO:0007669"/>
    <property type="project" value="InterPro"/>
</dbReference>
<dbReference type="Proteomes" id="UP000558488">
    <property type="component" value="Unassembled WGS sequence"/>
</dbReference>
<comment type="similarity">
    <text evidence="8">Belongs to the protein kinase superfamily. AGC Ser/Thr protein kinase family. PKC subfamily.</text>
</comment>
<evidence type="ECO:0000256" key="21">
    <source>
        <dbReference type="ARBA" id="ARBA00022889"/>
    </source>
</evidence>
<dbReference type="SUPFAM" id="SSF46585">
    <property type="entry name" value="HR1 repeat"/>
    <property type="match status" value="3"/>
</dbReference>
<evidence type="ECO:0000256" key="35">
    <source>
        <dbReference type="ARBA" id="ARBA00075878"/>
    </source>
</evidence>
<dbReference type="PROSITE" id="PS50004">
    <property type="entry name" value="C2"/>
    <property type="match status" value="1"/>
</dbReference>
<keyword evidence="26" id="KW-0472">Membrane</keyword>
<dbReference type="Pfam" id="PF00433">
    <property type="entry name" value="Pkinase_C"/>
    <property type="match status" value="1"/>
</dbReference>
<dbReference type="InterPro" id="IPR036274">
    <property type="entry name" value="HR1_rpt_sf"/>
</dbReference>
<keyword evidence="15" id="KW-0053">Apoptosis</keyword>
<dbReference type="InterPro" id="IPR037313">
    <property type="entry name" value="PKN_HR1_1"/>
</dbReference>
<keyword evidence="19" id="KW-0970">Cilium biogenesis/degradation</keyword>
<evidence type="ECO:0000256" key="19">
    <source>
        <dbReference type="ARBA" id="ARBA00022794"/>
    </source>
</evidence>
<dbReference type="CDD" id="cd05589">
    <property type="entry name" value="STKc_PKN"/>
    <property type="match status" value="1"/>
</dbReference>
<evidence type="ECO:0000259" key="42">
    <source>
        <dbReference type="PROSITE" id="PS50011"/>
    </source>
</evidence>
<dbReference type="Gene3D" id="2.60.40.150">
    <property type="entry name" value="C2 domain"/>
    <property type="match status" value="1"/>
</dbReference>
<evidence type="ECO:0000256" key="2">
    <source>
        <dbReference type="ARBA" id="ARBA00004214"/>
    </source>
</evidence>
<evidence type="ECO:0000256" key="36">
    <source>
        <dbReference type="ARBA" id="ARBA00080561"/>
    </source>
</evidence>
<evidence type="ECO:0000256" key="13">
    <source>
        <dbReference type="ARBA" id="ARBA00022618"/>
    </source>
</evidence>
<dbReference type="SMART" id="SM00239">
    <property type="entry name" value="C2"/>
    <property type="match status" value="1"/>
</dbReference>
<evidence type="ECO:0000256" key="24">
    <source>
        <dbReference type="ARBA" id="ARBA00023015"/>
    </source>
</evidence>
<feature type="binding site" evidence="39">
    <location>
        <position position="685"/>
    </location>
    <ligand>
        <name>ATP</name>
        <dbReference type="ChEBI" id="CHEBI:30616"/>
    </ligand>
</feature>
<evidence type="ECO:0000313" key="46">
    <source>
        <dbReference type="Proteomes" id="UP000558488"/>
    </source>
</evidence>
<evidence type="ECO:0000259" key="41">
    <source>
        <dbReference type="PROSITE" id="PS50004"/>
    </source>
</evidence>
<dbReference type="GO" id="GO:0070161">
    <property type="term" value="C:anchoring junction"/>
    <property type="evidence" value="ECO:0007669"/>
    <property type="project" value="UniProtKB-SubCell"/>
</dbReference>
<dbReference type="GO" id="GO:0030496">
    <property type="term" value="C:midbody"/>
    <property type="evidence" value="ECO:0007669"/>
    <property type="project" value="UniProtKB-SubCell"/>
</dbReference>
<feature type="domain" description="AGC-kinase C-terminal" evidence="43">
    <location>
        <begin position="916"/>
        <end position="983"/>
    </location>
</feature>
<comment type="subcellular location">
    <subcellularLocation>
        <location evidence="4">Cell junction</location>
    </subcellularLocation>
    <subcellularLocation>
        <location evidence="6">Cell projection</location>
        <location evidence="6">Lamellipodium</location>
    </subcellularLocation>
    <subcellularLocation>
        <location evidence="7">Cleavage furrow</location>
    </subcellularLocation>
    <subcellularLocation>
        <location evidence="3">Cytoplasm</location>
        <location evidence="3">Cytoskeleton</location>
    </subcellularLocation>
    <subcellularLocation>
        <location evidence="5">Membrane</location>
    </subcellularLocation>
    <subcellularLocation>
        <location evidence="2">Midbody</location>
    </subcellularLocation>
    <subcellularLocation>
        <location evidence="1">Nucleus</location>
    </subcellularLocation>
</comment>
<dbReference type="SMART" id="SM00742">
    <property type="entry name" value="Hr1"/>
    <property type="match status" value="3"/>
</dbReference>
<dbReference type="FunFam" id="1.10.287.160:FF:000002">
    <property type="entry name" value="Putative serine/threonine-protein kinase N2"/>
    <property type="match status" value="1"/>
</dbReference>
<dbReference type="Gene3D" id="1.10.287.160">
    <property type="entry name" value="HR1 repeat"/>
    <property type="match status" value="3"/>
</dbReference>
<dbReference type="CDD" id="cd11635">
    <property type="entry name" value="HR1_PKN2_3"/>
    <property type="match status" value="1"/>
</dbReference>
<keyword evidence="29" id="KW-0539">Nucleus</keyword>
<dbReference type="PROSITE" id="PS51285">
    <property type="entry name" value="AGC_KINASE_CTER"/>
    <property type="match status" value="1"/>
</dbReference>
<feature type="region of interest" description="Disordered" evidence="40">
    <location>
        <begin position="350"/>
        <end position="381"/>
    </location>
</feature>
<evidence type="ECO:0000256" key="15">
    <source>
        <dbReference type="ARBA" id="ARBA00022703"/>
    </source>
</evidence>
<dbReference type="Pfam" id="PF00069">
    <property type="entry name" value="Pkinase"/>
    <property type="match status" value="1"/>
</dbReference>
<dbReference type="GO" id="GO:0005634">
    <property type="term" value="C:nucleus"/>
    <property type="evidence" value="ECO:0007669"/>
    <property type="project" value="UniProtKB-SubCell"/>
</dbReference>
<evidence type="ECO:0000256" key="32">
    <source>
        <dbReference type="ARBA" id="ARBA00047272"/>
    </source>
</evidence>
<evidence type="ECO:0000256" key="28">
    <source>
        <dbReference type="ARBA" id="ARBA00023212"/>
    </source>
</evidence>
<proteinExistence type="inferred from homology"/>
<accession>A0A7J8A9I9</accession>
<evidence type="ECO:0000256" key="26">
    <source>
        <dbReference type="ARBA" id="ARBA00023136"/>
    </source>
</evidence>